<evidence type="ECO:0000259" key="8">
    <source>
        <dbReference type="PROSITE" id="PS50110"/>
    </source>
</evidence>
<dbReference type="EMBL" id="CABFVA020000085">
    <property type="protein sequence ID" value="VVM07211.1"/>
    <property type="molecule type" value="Genomic_DNA"/>
</dbReference>
<dbReference type="AlphaFoldDB" id="A0A5E6MDC5"/>
<evidence type="ECO:0000256" key="1">
    <source>
        <dbReference type="ARBA" id="ARBA00022741"/>
    </source>
</evidence>
<dbReference type="SMART" id="SM00448">
    <property type="entry name" value="REC"/>
    <property type="match status" value="1"/>
</dbReference>
<dbReference type="Pfam" id="PF00158">
    <property type="entry name" value="Sigma54_activat"/>
    <property type="match status" value="1"/>
</dbReference>
<dbReference type="Proteomes" id="UP000334923">
    <property type="component" value="Unassembled WGS sequence"/>
</dbReference>
<dbReference type="SMART" id="SM00382">
    <property type="entry name" value="AAA"/>
    <property type="match status" value="1"/>
</dbReference>
<evidence type="ECO:0000256" key="2">
    <source>
        <dbReference type="ARBA" id="ARBA00022840"/>
    </source>
</evidence>
<dbReference type="InterPro" id="IPR025944">
    <property type="entry name" value="Sigma_54_int_dom_CS"/>
</dbReference>
<protein>
    <submittedName>
        <fullName evidence="9">Transcriptional regulatory protein ZraR</fullName>
    </submittedName>
</protein>
<dbReference type="GO" id="GO:0005524">
    <property type="term" value="F:ATP binding"/>
    <property type="evidence" value="ECO:0007669"/>
    <property type="project" value="UniProtKB-KW"/>
</dbReference>
<keyword evidence="5" id="KW-0804">Transcription</keyword>
<dbReference type="PANTHER" id="PTHR32071">
    <property type="entry name" value="TRANSCRIPTIONAL REGULATORY PROTEIN"/>
    <property type="match status" value="1"/>
</dbReference>
<evidence type="ECO:0000256" key="5">
    <source>
        <dbReference type="ARBA" id="ARBA00023163"/>
    </source>
</evidence>
<dbReference type="InterPro" id="IPR011006">
    <property type="entry name" value="CheY-like_superfamily"/>
</dbReference>
<proteinExistence type="predicted"/>
<dbReference type="InterPro" id="IPR002078">
    <property type="entry name" value="Sigma_54_int"/>
</dbReference>
<dbReference type="CDD" id="cd00156">
    <property type="entry name" value="REC"/>
    <property type="match status" value="1"/>
</dbReference>
<dbReference type="PRINTS" id="PR01590">
    <property type="entry name" value="HTHFIS"/>
</dbReference>
<dbReference type="CDD" id="cd00009">
    <property type="entry name" value="AAA"/>
    <property type="match status" value="1"/>
</dbReference>
<gene>
    <name evidence="9" type="primary">zraR</name>
    <name evidence="9" type="ORF">MAMT_01618</name>
</gene>
<evidence type="ECO:0000256" key="6">
    <source>
        <dbReference type="PROSITE-ProRule" id="PRU00169"/>
    </source>
</evidence>
<dbReference type="RefSeq" id="WP_142660439.1">
    <property type="nucleotide sequence ID" value="NZ_CABFVA020000085.1"/>
</dbReference>
<dbReference type="Pfam" id="PF25601">
    <property type="entry name" value="AAA_lid_14"/>
    <property type="match status" value="1"/>
</dbReference>
<dbReference type="PROSITE" id="PS50045">
    <property type="entry name" value="SIGMA54_INTERACT_4"/>
    <property type="match status" value="1"/>
</dbReference>
<dbReference type="InterPro" id="IPR003593">
    <property type="entry name" value="AAA+_ATPase"/>
</dbReference>
<dbReference type="GO" id="GO:0006355">
    <property type="term" value="P:regulation of DNA-templated transcription"/>
    <property type="evidence" value="ECO:0007669"/>
    <property type="project" value="InterPro"/>
</dbReference>
<dbReference type="InterPro" id="IPR025943">
    <property type="entry name" value="Sigma_54_int_dom_ATP-bd_2"/>
</dbReference>
<evidence type="ECO:0000256" key="4">
    <source>
        <dbReference type="ARBA" id="ARBA00023125"/>
    </source>
</evidence>
<dbReference type="InterPro" id="IPR009057">
    <property type="entry name" value="Homeodomain-like_sf"/>
</dbReference>
<keyword evidence="4" id="KW-0238">DNA-binding</keyword>
<keyword evidence="1" id="KW-0547">Nucleotide-binding</keyword>
<dbReference type="FunFam" id="3.40.50.300:FF:000006">
    <property type="entry name" value="DNA-binding transcriptional regulator NtrC"/>
    <property type="match status" value="1"/>
</dbReference>
<reference evidence="9 10" key="1">
    <citation type="submission" date="2019-09" db="EMBL/GenBank/DDBJ databases">
        <authorList>
            <person name="Cremers G."/>
        </authorList>
    </citation>
    <scope>NUCLEOTIDE SEQUENCE [LARGE SCALE GENOMIC DNA]</scope>
    <source>
        <strain evidence="9">4A</strain>
    </source>
</reference>
<feature type="domain" description="Response regulatory" evidence="8">
    <location>
        <begin position="4"/>
        <end position="118"/>
    </location>
</feature>
<feature type="modified residue" description="4-aspartylphosphate" evidence="6">
    <location>
        <position position="53"/>
    </location>
</feature>
<evidence type="ECO:0000259" key="7">
    <source>
        <dbReference type="PROSITE" id="PS50045"/>
    </source>
</evidence>
<evidence type="ECO:0000256" key="3">
    <source>
        <dbReference type="ARBA" id="ARBA00023015"/>
    </source>
</evidence>
<dbReference type="GO" id="GO:0043565">
    <property type="term" value="F:sequence-specific DNA binding"/>
    <property type="evidence" value="ECO:0007669"/>
    <property type="project" value="InterPro"/>
</dbReference>
<evidence type="ECO:0000313" key="10">
    <source>
        <dbReference type="Proteomes" id="UP000334923"/>
    </source>
</evidence>
<keyword evidence="2" id="KW-0067">ATP-binding</keyword>
<dbReference type="Pfam" id="PF00072">
    <property type="entry name" value="Response_reg"/>
    <property type="match status" value="1"/>
</dbReference>
<dbReference type="PROSITE" id="PS50110">
    <property type="entry name" value="RESPONSE_REGULATORY"/>
    <property type="match status" value="1"/>
</dbReference>
<dbReference type="InterPro" id="IPR025662">
    <property type="entry name" value="Sigma_54_int_dom_ATP-bd_1"/>
</dbReference>
<name>A0A5E6MDC5_9BACT</name>
<dbReference type="PROSITE" id="PS00676">
    <property type="entry name" value="SIGMA54_INTERACT_2"/>
    <property type="match status" value="1"/>
</dbReference>
<dbReference type="InterPro" id="IPR002197">
    <property type="entry name" value="HTH_Fis"/>
</dbReference>
<dbReference type="PANTHER" id="PTHR32071:SF14">
    <property type="entry name" value="TRANSCRIPTIONAL REGULATORY PROTEIN RTCR"/>
    <property type="match status" value="1"/>
</dbReference>
<dbReference type="PROSITE" id="PS00675">
    <property type="entry name" value="SIGMA54_INTERACT_1"/>
    <property type="match status" value="1"/>
</dbReference>
<accession>A0A5E6MDC5</accession>
<dbReference type="OrthoDB" id="5411866at2"/>
<dbReference type="Pfam" id="PF02954">
    <property type="entry name" value="HTH_8"/>
    <property type="match status" value="1"/>
</dbReference>
<sequence length="460" mass="50528">MGLNILLVEDERNLARSIRELLTAQGHEVSLAFDGNEGLRQAELIAPDLLLLDARLPGLSGPEILRRARAIYPTLAALVFTAYASVEDAVAVMKLGAFDYLQKPLDLDRLCVLVDRVEETVRLKQELAYYRSLDEPILVGESPAILSLREKIDRLSRLEGSQGLPTVLISGETGTGKDVVARLLHQQSSRRGGAFLAINCVALPESLVESELFGYERGAFTGAQGAKLGLMEAADKGTLFLDEIGDLPLPIQGKLLTAIERKTVRRLGGIRDRKVDPWILAATNRNLESLIGDGTFRADLYYRLRVVHLELPRLRERAGDIPLLAEYFLRLHATRYGKSGKKLAPDALSTLQAYPWPGNVRELSHAIEQAVLWSKDEILTAADFAWPGHLAGGAARPFATPDEAVRTLLREGLSSAEIEKRLLQQALEASGGNISQAARLVGMTRDILRYRMEKYGIAAG</sequence>
<keyword evidence="3" id="KW-0805">Transcription regulation</keyword>
<dbReference type="PROSITE" id="PS00688">
    <property type="entry name" value="SIGMA54_INTERACT_3"/>
    <property type="match status" value="1"/>
</dbReference>
<dbReference type="InterPro" id="IPR058031">
    <property type="entry name" value="AAA_lid_NorR"/>
</dbReference>
<dbReference type="Gene3D" id="1.10.8.60">
    <property type="match status" value="1"/>
</dbReference>
<dbReference type="Gene3D" id="3.40.50.2300">
    <property type="match status" value="1"/>
</dbReference>
<organism evidence="9 10">
    <name type="scientific">Methylacidimicrobium tartarophylax</name>
    <dbReference type="NCBI Taxonomy" id="1041768"/>
    <lineage>
        <taxon>Bacteria</taxon>
        <taxon>Pseudomonadati</taxon>
        <taxon>Verrucomicrobiota</taxon>
        <taxon>Methylacidimicrobium</taxon>
    </lineage>
</organism>
<dbReference type="SUPFAM" id="SSF52172">
    <property type="entry name" value="CheY-like"/>
    <property type="match status" value="1"/>
</dbReference>
<dbReference type="InterPro" id="IPR027417">
    <property type="entry name" value="P-loop_NTPase"/>
</dbReference>
<keyword evidence="10" id="KW-1185">Reference proteome</keyword>
<feature type="domain" description="Sigma-54 factor interaction" evidence="7">
    <location>
        <begin position="138"/>
        <end position="372"/>
    </location>
</feature>
<dbReference type="Gene3D" id="1.10.10.60">
    <property type="entry name" value="Homeodomain-like"/>
    <property type="match status" value="1"/>
</dbReference>
<dbReference type="InterPro" id="IPR001789">
    <property type="entry name" value="Sig_transdc_resp-reg_receiver"/>
</dbReference>
<evidence type="ECO:0000313" key="9">
    <source>
        <dbReference type="EMBL" id="VVM07211.1"/>
    </source>
</evidence>
<dbReference type="Gene3D" id="3.40.50.300">
    <property type="entry name" value="P-loop containing nucleotide triphosphate hydrolases"/>
    <property type="match status" value="1"/>
</dbReference>
<dbReference type="GO" id="GO:0000160">
    <property type="term" value="P:phosphorelay signal transduction system"/>
    <property type="evidence" value="ECO:0007669"/>
    <property type="project" value="InterPro"/>
</dbReference>
<dbReference type="SUPFAM" id="SSF52540">
    <property type="entry name" value="P-loop containing nucleoside triphosphate hydrolases"/>
    <property type="match status" value="1"/>
</dbReference>
<keyword evidence="6" id="KW-0597">Phosphoprotein</keyword>
<dbReference type="SUPFAM" id="SSF46689">
    <property type="entry name" value="Homeodomain-like"/>
    <property type="match status" value="1"/>
</dbReference>